<dbReference type="AlphaFoldDB" id="A0A7M5XGA1"/>
<evidence type="ECO:0000313" key="2">
    <source>
        <dbReference type="Proteomes" id="UP000594262"/>
    </source>
</evidence>
<dbReference type="GeneID" id="136798736"/>
<sequence>MAAMEKKSLFMPADIDEKKIQPLALGDSFGWYPKQGFYGSGKYYLWLQDYYKNNDGIIVVHIIDFNKEELKYERKKLRIKIPETEGSSKRNSELDFMSGKLVHTVERALKKKGKKELVLEIYYINMVDFINMDDFDEITIQKKKSDLRIIYDSEQYNELVFNLYNHHCQKETLVLSCQAFQAEERENHQIIVSNQVCLDFVHITSNKLLLNKRVIVNLKATPGFLDYVSVPHVHCNGDRILFYQETEDGEKEILSIQEFDCDGMKSDVRKNRVRFVELKDGEMKLVDSDRIFFGEPWRGLSYRLKTSFRRLDRRLLPTYTYTSGKKLFHQFTTYDFKTKEKVTEVFDFGLRNPSYSVNWNIFDIGMTYSDKTFHGNVFFKLCRSKTRSKDLSLKHFSRFVVLTNFTEDYLLNQNLPSSVFKYLGIQK</sequence>
<dbReference type="Proteomes" id="UP000594262">
    <property type="component" value="Unplaced"/>
</dbReference>
<evidence type="ECO:0000313" key="1">
    <source>
        <dbReference type="EnsemblMetazoa" id="CLYHEMP022860.1"/>
    </source>
</evidence>
<reference evidence="1" key="1">
    <citation type="submission" date="2021-01" db="UniProtKB">
        <authorList>
            <consortium name="EnsemblMetazoa"/>
        </authorList>
    </citation>
    <scope>IDENTIFICATION</scope>
</reference>
<keyword evidence="2" id="KW-1185">Reference proteome</keyword>
<dbReference type="RefSeq" id="XP_066911504.1">
    <property type="nucleotide sequence ID" value="XM_067055403.1"/>
</dbReference>
<proteinExistence type="predicted"/>
<protein>
    <submittedName>
        <fullName evidence="1">Uncharacterized protein</fullName>
    </submittedName>
</protein>
<organism evidence="1 2">
    <name type="scientific">Clytia hemisphaerica</name>
    <dbReference type="NCBI Taxonomy" id="252671"/>
    <lineage>
        <taxon>Eukaryota</taxon>
        <taxon>Metazoa</taxon>
        <taxon>Cnidaria</taxon>
        <taxon>Hydrozoa</taxon>
        <taxon>Hydroidolina</taxon>
        <taxon>Leptothecata</taxon>
        <taxon>Obeliida</taxon>
        <taxon>Clytiidae</taxon>
        <taxon>Clytia</taxon>
    </lineage>
</organism>
<name>A0A7M5XGA1_9CNID</name>
<dbReference type="EnsemblMetazoa" id="CLYHEMT022860.1">
    <property type="protein sequence ID" value="CLYHEMP022860.1"/>
    <property type="gene ID" value="CLYHEMG022860"/>
</dbReference>
<accession>A0A7M5XGA1</accession>